<reference evidence="1 3" key="1">
    <citation type="submission" date="2024-02" db="EMBL/GenBank/DDBJ databases">
        <authorList>
            <person name="Chen Y."/>
            <person name="Shah S."/>
            <person name="Dougan E. K."/>
            <person name="Thang M."/>
            <person name="Chan C."/>
        </authorList>
    </citation>
    <scope>NUCLEOTIDE SEQUENCE [LARGE SCALE GENOMIC DNA]</scope>
</reference>
<evidence type="ECO:0008006" key="4">
    <source>
        <dbReference type="Google" id="ProtNLM"/>
    </source>
</evidence>
<dbReference type="Proteomes" id="UP001642484">
    <property type="component" value="Unassembled WGS sequence"/>
</dbReference>
<proteinExistence type="predicted"/>
<protein>
    <recommendedName>
        <fullName evidence="4">C3H1-type domain-containing protein</fullName>
    </recommendedName>
</protein>
<evidence type="ECO:0000313" key="1">
    <source>
        <dbReference type="EMBL" id="CAK9048793.1"/>
    </source>
</evidence>
<sequence>MLGEVPLEPGLQPKPGLQALMLQRLDVRLALAPQQPDVQLAPLCSWGAAGHMTGDCNPCVFFFSNYGCSLGNRCGFCHLMHAKEDVGRPKVTRRKRIREQVCEVLESHQDPIDAQAGLQRLAQQHPYVRLVIKACLNELERQVGPANLAGVLFSL</sequence>
<evidence type="ECO:0000313" key="3">
    <source>
        <dbReference type="Proteomes" id="UP001642484"/>
    </source>
</evidence>
<organism evidence="1 3">
    <name type="scientific">Durusdinium trenchii</name>
    <dbReference type="NCBI Taxonomy" id="1381693"/>
    <lineage>
        <taxon>Eukaryota</taxon>
        <taxon>Sar</taxon>
        <taxon>Alveolata</taxon>
        <taxon>Dinophyceae</taxon>
        <taxon>Suessiales</taxon>
        <taxon>Symbiodiniaceae</taxon>
        <taxon>Durusdinium</taxon>
    </lineage>
</organism>
<gene>
    <name evidence="1" type="ORF">CCMP2556_LOCUS25081</name>
    <name evidence="2" type="ORF">CCMP2556_LOCUS25168</name>
</gene>
<dbReference type="EMBL" id="CAXAMN010016669">
    <property type="protein sequence ID" value="CAK9048793.1"/>
    <property type="molecule type" value="Genomic_DNA"/>
</dbReference>
<accession>A0ABP0MBC5</accession>
<evidence type="ECO:0000313" key="2">
    <source>
        <dbReference type="EMBL" id="CAK9049038.1"/>
    </source>
</evidence>
<keyword evidence="3" id="KW-1185">Reference proteome</keyword>
<comment type="caution">
    <text evidence="1">The sequence shown here is derived from an EMBL/GenBank/DDBJ whole genome shotgun (WGS) entry which is preliminary data.</text>
</comment>
<dbReference type="EMBL" id="CAXAMN010016780">
    <property type="protein sequence ID" value="CAK9049038.1"/>
    <property type="molecule type" value="Genomic_DNA"/>
</dbReference>
<name>A0ABP0MBC5_9DINO</name>